<dbReference type="GO" id="GO:0000785">
    <property type="term" value="C:chromatin"/>
    <property type="evidence" value="ECO:0007669"/>
    <property type="project" value="TreeGrafter"/>
</dbReference>
<evidence type="ECO:0000313" key="2">
    <source>
        <dbReference type="Ensembl" id="ENSHHUP00000060124.1"/>
    </source>
</evidence>
<proteinExistence type="predicted"/>
<keyword evidence="3" id="KW-1185">Reference proteome</keyword>
<feature type="repeat" description="ANK" evidence="1">
    <location>
        <begin position="127"/>
        <end position="150"/>
    </location>
</feature>
<dbReference type="PANTHER" id="PTHR46307">
    <property type="entry name" value="G9A, ISOFORM B"/>
    <property type="match status" value="1"/>
</dbReference>
<dbReference type="GeneTree" id="ENSGT00940000156002"/>
<sequence length="167" mass="18610">MFMLHTKRCTGARFLFLVFSMGPKKVKYHTKQLYISALHGELQKVIHLLDGKDPNPLMDSQNKRTPLHAAAAEGHQEVCHMLVQAGDNLDITEEEQRTLMDACDNNHLDTVKYLLRAGAAVSYKDIKGSTCLHLAAKLGHYTIVDHLLSKTSKQVNCQDGGGWTPIT</sequence>
<dbReference type="InterPro" id="IPR036770">
    <property type="entry name" value="Ankyrin_rpt-contain_sf"/>
</dbReference>
<dbReference type="SUPFAM" id="SSF48403">
    <property type="entry name" value="Ankyrin repeat"/>
    <property type="match status" value="1"/>
</dbReference>
<protein>
    <submittedName>
        <fullName evidence="2">Uncharacterized protein</fullName>
    </submittedName>
</protein>
<dbReference type="InterPro" id="IPR043550">
    <property type="entry name" value="EHMT1/EHMT2"/>
</dbReference>
<keyword evidence="1" id="KW-0040">ANK repeat</keyword>
<reference evidence="2" key="2">
    <citation type="submission" date="2025-08" db="UniProtKB">
        <authorList>
            <consortium name="Ensembl"/>
        </authorList>
    </citation>
    <scope>IDENTIFICATION</scope>
</reference>
<dbReference type="SMART" id="SM00248">
    <property type="entry name" value="ANK"/>
    <property type="match status" value="3"/>
</dbReference>
<feature type="repeat" description="ANK" evidence="1">
    <location>
        <begin position="94"/>
        <end position="126"/>
    </location>
</feature>
<dbReference type="InterPro" id="IPR002110">
    <property type="entry name" value="Ankyrin_rpt"/>
</dbReference>
<feature type="repeat" description="ANK" evidence="1">
    <location>
        <begin position="62"/>
        <end position="94"/>
    </location>
</feature>
<dbReference type="Pfam" id="PF12796">
    <property type="entry name" value="Ank_2"/>
    <property type="match status" value="1"/>
</dbReference>
<organism evidence="2 3">
    <name type="scientific">Hucho hucho</name>
    <name type="common">huchen</name>
    <dbReference type="NCBI Taxonomy" id="62062"/>
    <lineage>
        <taxon>Eukaryota</taxon>
        <taxon>Metazoa</taxon>
        <taxon>Chordata</taxon>
        <taxon>Craniata</taxon>
        <taxon>Vertebrata</taxon>
        <taxon>Euteleostomi</taxon>
        <taxon>Actinopterygii</taxon>
        <taxon>Neopterygii</taxon>
        <taxon>Teleostei</taxon>
        <taxon>Protacanthopterygii</taxon>
        <taxon>Salmoniformes</taxon>
        <taxon>Salmonidae</taxon>
        <taxon>Salmoninae</taxon>
        <taxon>Hucho</taxon>
    </lineage>
</organism>
<dbReference type="PANTHER" id="PTHR46307:SF2">
    <property type="entry name" value="HISTONE-LYSINE N-METHYLTRANSFERASE EHMT1"/>
    <property type="match status" value="1"/>
</dbReference>
<reference evidence="2" key="3">
    <citation type="submission" date="2025-09" db="UniProtKB">
        <authorList>
            <consortium name="Ensembl"/>
        </authorList>
    </citation>
    <scope>IDENTIFICATION</scope>
</reference>
<name>A0A4W5PH61_9TELE</name>
<dbReference type="PRINTS" id="PR01415">
    <property type="entry name" value="ANKYRIN"/>
</dbReference>
<dbReference type="GO" id="GO:0000122">
    <property type="term" value="P:negative regulation of transcription by RNA polymerase II"/>
    <property type="evidence" value="ECO:0007669"/>
    <property type="project" value="TreeGrafter"/>
</dbReference>
<dbReference type="PROSITE" id="PS50297">
    <property type="entry name" value="ANK_REP_REGION"/>
    <property type="match status" value="2"/>
</dbReference>
<evidence type="ECO:0000256" key="1">
    <source>
        <dbReference type="PROSITE-ProRule" id="PRU00023"/>
    </source>
</evidence>
<dbReference type="GO" id="GO:0002039">
    <property type="term" value="F:p53 binding"/>
    <property type="evidence" value="ECO:0007669"/>
    <property type="project" value="InterPro"/>
</dbReference>
<dbReference type="GO" id="GO:0046974">
    <property type="term" value="F:histone H3K9 methyltransferase activity"/>
    <property type="evidence" value="ECO:0007669"/>
    <property type="project" value="TreeGrafter"/>
</dbReference>
<dbReference type="AlphaFoldDB" id="A0A4W5PH61"/>
<dbReference type="STRING" id="62062.ENSHHUP00000060124"/>
<dbReference type="Gene3D" id="1.25.40.20">
    <property type="entry name" value="Ankyrin repeat-containing domain"/>
    <property type="match status" value="2"/>
</dbReference>
<evidence type="ECO:0000313" key="3">
    <source>
        <dbReference type="Proteomes" id="UP000314982"/>
    </source>
</evidence>
<dbReference type="PROSITE" id="PS50088">
    <property type="entry name" value="ANK_REPEAT"/>
    <property type="match status" value="3"/>
</dbReference>
<dbReference type="Ensembl" id="ENSHHUT00000062178.1">
    <property type="protein sequence ID" value="ENSHHUP00000060124.1"/>
    <property type="gene ID" value="ENSHHUG00000035674.1"/>
</dbReference>
<accession>A0A4W5PH61</accession>
<reference evidence="3" key="1">
    <citation type="submission" date="2018-06" db="EMBL/GenBank/DDBJ databases">
        <title>Genome assembly of Danube salmon.</title>
        <authorList>
            <person name="Macqueen D.J."/>
            <person name="Gundappa M.K."/>
        </authorList>
    </citation>
    <scope>NUCLEOTIDE SEQUENCE [LARGE SCALE GENOMIC DNA]</scope>
</reference>
<dbReference type="Proteomes" id="UP000314982">
    <property type="component" value="Unassembled WGS sequence"/>
</dbReference>
<dbReference type="GO" id="GO:0005634">
    <property type="term" value="C:nucleus"/>
    <property type="evidence" value="ECO:0007669"/>
    <property type="project" value="TreeGrafter"/>
</dbReference>
<dbReference type="Pfam" id="PF00023">
    <property type="entry name" value="Ank"/>
    <property type="match status" value="1"/>
</dbReference>